<feature type="coiled-coil region" evidence="1">
    <location>
        <begin position="766"/>
        <end position="930"/>
    </location>
</feature>
<feature type="coiled-coil region" evidence="1">
    <location>
        <begin position="605"/>
        <end position="737"/>
    </location>
</feature>
<evidence type="ECO:0000313" key="3">
    <source>
        <dbReference type="EMBL" id="KAF7995333.1"/>
    </source>
</evidence>
<keyword evidence="4" id="KW-1185">Reference proteome</keyword>
<accession>A0A834Y014</accession>
<feature type="coiled-coil region" evidence="1">
    <location>
        <begin position="1116"/>
        <end position="1268"/>
    </location>
</feature>
<sequence>MMDSWISVIIEWINCLEINDKTISDIDELQDEAFYNKLLSQINYYDDATSCETSSLIEKFIKNEYPEFIEYTSDILNNNVYISSLLLLTASQKVSFHRPMCTLKNDTQVYIKKFLEVILPFGKSITPDIMMTTILEMSDATPKTPTSLTPRECRPLKNFFTSPAAQSAQKYRIINERTRELRLLKAQLETERFEKTDLLEDLKIQEDKLITLQKKLDEKTAEIKLIKLEKSKLMTPQSARKNKKQEQHKEQRLTKEIENLELFNSKLKDELDQLQYETKDLNQKLISKERQNETLKDKSNTCQRNLELLNIQLELKNNELLDLRAQNEELRSHINNMQKCTFDADQSFEIDQMPRAISPTSSLNTSEVLSTIIDIQLQEAKEETAKLQTQLDNVNVKLKEALKTCDEFNKSQELFNVQAIEYDNMKINLENKEFEHSETIKQLDLLVDKKNIIINNLKCVKDQLCEKANLLEKSETQRQLLDSTLKENYEKIKQLEINIDKLTNDLDDKNNKIQQMNIDQLKLNENLNNYQQQIAQLETQLNQQKFEFKNEMENFELKINKLTNEKDQLEILSSKTIDDNNVIIKNLNSQIIEMENYKINQSTLIQEKEIKLLELIELNDELQSQLKQERNNIMELSKQKRDLESNLSIVEAKNLTLISQISKLDIDIDNANKKINKLEERSKEYETKYENSLEKIDFLTCESEKLGNINTEATAEISRLKEFQENLENQLTQEHENCIKLVTEKANLEHLVSSKNLETTDLTYKLQDLQAHIEQDKLKYQQLETQYANLTSDYQEASVKINDLASTAQSRIKELDDQYNSIKIQLSNEKVHHDNINREKNHLENQLSLEKNKTIKLDDKLLESQGKIIEITENYNKLNNKYIELEKQNLTTQEKLEMNNDELKNLQLQINNKNNELDKEKNNYKILVDEKSLIDNKLSSITLEYEKLKIIDADYQDIQIKYQEILKTNESLVNKIENLNIKISGIEKERDCYNDNYNLLSNKYETLELELKNKINKVEELIEGNNNLLLLNKEKEVELNKNIEQLLDIKKDLEIEKLNSTEKEEKLKTLELEIKNIIDEKNIIINNLKCVKDQLCEKANLLEKSETQRQLLDSTLKENYEKINQLEINTDKLTNDLDDKNNKIQQMNIDLELKMKNIINEKNISEEKMQSIIDNLQEIRSSQDVILETQSKALTAKQHEFDNLEKQFINEVDVAKEKNNKLIEESIALTAINQEKLKTIENEYKLNLENEQQQIHMLKNKILKLNSNLCELMDLSKILCSIIQLKGQNVPIDLSNKKQQLLQIKFDDDDDDDDDDNDNDNLTEILNNIIKMFESSEEIIVSNENDKLNSLELTNKLAKYNDYLTNLSRNNCDLINIINKVISSRKNIEEKLSLLKKSWLSITSDTQNILTTTLSACDELKHLESIKIEQDKLFNNIHDRLSMSSTSFIDILTSTLTWIIDNINNDAPMNVDDDKINREKLHYENEINNIYNNNNDDIENDLAMIELKIKEFKSCSSSYEINLKSGTIKREQNCEEKLNKEKKEMKDKLDSMRLRNSKLEKNIDDIRSDNKKLKTEMSLLNLDKSEIEKLKIQIQQLNEKIKCLNNEKDELQKQQNNNDEFNDKLTQVHIEYGEKLEKIKQKMKLAYNEQMTKLKQEQEKAILENTKSMQAKMEQQCKKYTQDIERYSKHNKSLSFKSWDVSEKLIVEIKEKEKALAKLEEIQDKYQRLQLKFVSSSPIEQANNSYDDKAESFEFKNIDYIPEIKQEKQDEAAAAAETSRRQSVKSIQAMGNAFKAEDEEEVFDNVYLTDLKEGRFQTSDYSTDFERLSELRMRNSMCKPHLKSSYAAESLMHSLQVTEEDIKNGPITEDVFNDSLSQSLLPGQKIKKKDRTQTSYKRPGPPTPSKNGGRLSLQGNELKSPNSRVLKERNDKKTTATPKRLKDFFGVASLSKRQDENAPVTPKRRLSHLFRKPRSHDRPL</sequence>
<reference evidence="3 4" key="1">
    <citation type="submission" date="2020-08" db="EMBL/GenBank/DDBJ databases">
        <title>Aphidius gifuensis genome sequencing and assembly.</title>
        <authorList>
            <person name="Du Z."/>
        </authorList>
    </citation>
    <scope>NUCLEOTIDE SEQUENCE [LARGE SCALE GENOMIC DNA]</scope>
    <source>
        <strain evidence="3">YNYX2018</strain>
        <tissue evidence="3">Adults</tissue>
    </source>
</reference>
<name>A0A834Y014_APHGI</name>
<dbReference type="Proteomes" id="UP000639338">
    <property type="component" value="Unassembled WGS sequence"/>
</dbReference>
<gene>
    <name evidence="3" type="ORF">HCN44_006440</name>
</gene>
<organism evidence="3 4">
    <name type="scientific">Aphidius gifuensis</name>
    <name type="common">Parasitoid wasp</name>
    <dbReference type="NCBI Taxonomy" id="684658"/>
    <lineage>
        <taxon>Eukaryota</taxon>
        <taxon>Metazoa</taxon>
        <taxon>Ecdysozoa</taxon>
        <taxon>Arthropoda</taxon>
        <taxon>Hexapoda</taxon>
        <taxon>Insecta</taxon>
        <taxon>Pterygota</taxon>
        <taxon>Neoptera</taxon>
        <taxon>Endopterygota</taxon>
        <taxon>Hymenoptera</taxon>
        <taxon>Apocrita</taxon>
        <taxon>Ichneumonoidea</taxon>
        <taxon>Braconidae</taxon>
        <taxon>Aphidiinae</taxon>
        <taxon>Aphidius</taxon>
    </lineage>
</organism>
<dbReference type="OrthoDB" id="2436455at2759"/>
<evidence type="ECO:0000256" key="2">
    <source>
        <dbReference type="SAM" id="MobiDB-lite"/>
    </source>
</evidence>
<protein>
    <submittedName>
        <fullName evidence="3">Uncharacterized protein</fullName>
    </submittedName>
</protein>
<feature type="region of interest" description="Disordered" evidence="2">
    <location>
        <begin position="1882"/>
        <end position="1980"/>
    </location>
</feature>
<feature type="compositionally biased region" description="Polar residues" evidence="2">
    <location>
        <begin position="1913"/>
        <end position="1923"/>
    </location>
</feature>
<evidence type="ECO:0000313" key="4">
    <source>
        <dbReference type="Proteomes" id="UP000639338"/>
    </source>
</evidence>
<feature type="coiled-coil region" evidence="1">
    <location>
        <begin position="962"/>
        <end position="1087"/>
    </location>
</feature>
<feature type="coiled-coil region" evidence="1">
    <location>
        <begin position="377"/>
        <end position="404"/>
    </location>
</feature>
<dbReference type="EMBL" id="JACMRX010000002">
    <property type="protein sequence ID" value="KAF7995333.1"/>
    <property type="molecule type" value="Genomic_DNA"/>
</dbReference>
<feature type="coiled-coil region" evidence="1">
    <location>
        <begin position="185"/>
        <end position="340"/>
    </location>
</feature>
<feature type="coiled-coil region" evidence="1">
    <location>
        <begin position="1488"/>
        <end position="1732"/>
    </location>
</feature>
<feature type="compositionally biased region" description="Basic residues" evidence="2">
    <location>
        <begin position="1962"/>
        <end position="1980"/>
    </location>
</feature>
<keyword evidence="1" id="KW-0175">Coiled coil</keyword>
<feature type="coiled-coil region" evidence="1">
    <location>
        <begin position="485"/>
        <end position="572"/>
    </location>
</feature>
<evidence type="ECO:0000256" key="1">
    <source>
        <dbReference type="SAM" id="Coils"/>
    </source>
</evidence>
<comment type="caution">
    <text evidence="3">The sequence shown here is derived from an EMBL/GenBank/DDBJ whole genome shotgun (WGS) entry which is preliminary data.</text>
</comment>
<feature type="compositionally biased region" description="Basic and acidic residues" evidence="2">
    <location>
        <begin position="1925"/>
        <end position="1934"/>
    </location>
</feature>
<proteinExistence type="predicted"/>